<feature type="domain" description="ABC transporter" evidence="5">
    <location>
        <begin position="36"/>
        <end position="282"/>
    </location>
</feature>
<dbReference type="InterPro" id="IPR050763">
    <property type="entry name" value="ABC_transporter_ATP-binding"/>
</dbReference>
<dbReference type="SUPFAM" id="SSF52540">
    <property type="entry name" value="P-loop containing nucleoside triphosphate hydrolases"/>
    <property type="match status" value="1"/>
</dbReference>
<evidence type="ECO:0000259" key="5">
    <source>
        <dbReference type="PROSITE" id="PS50893"/>
    </source>
</evidence>
<feature type="region of interest" description="Disordered" evidence="4">
    <location>
        <begin position="1"/>
        <end position="27"/>
    </location>
</feature>
<dbReference type="PANTHER" id="PTHR42711">
    <property type="entry name" value="ABC TRANSPORTER ATP-BINDING PROTEIN"/>
    <property type="match status" value="1"/>
</dbReference>
<reference evidence="6 7" key="1">
    <citation type="journal article" date="2024" name="Front. Microbiol.">
        <title>Novel thermophilic genera Geochorda gen. nov. and Carboxydochorda gen. nov. from the deep terrestrial subsurface reveal the ecophysiological diversity in the class Limnochordia.</title>
        <authorList>
            <person name="Karnachuk O.V."/>
            <person name="Lukina A.P."/>
            <person name="Avakyan M.R."/>
            <person name="Kadnikov V.V."/>
            <person name="Begmatov S."/>
            <person name="Beletsky A.V."/>
            <person name="Vlasova K.G."/>
            <person name="Novikov A.A."/>
            <person name="Shcherbakova V.A."/>
            <person name="Mardanov A.V."/>
            <person name="Ravin N.V."/>
        </authorList>
    </citation>
    <scope>NUCLEOTIDE SEQUENCE [LARGE SCALE GENOMIC DNA]</scope>
    <source>
        <strain evidence="6 7">L945</strain>
    </source>
</reference>
<evidence type="ECO:0000256" key="1">
    <source>
        <dbReference type="ARBA" id="ARBA00022448"/>
    </source>
</evidence>
<keyword evidence="7" id="KW-1185">Reference proteome</keyword>
<evidence type="ECO:0000313" key="7">
    <source>
        <dbReference type="Proteomes" id="UP001332192"/>
    </source>
</evidence>
<dbReference type="InterPro" id="IPR017871">
    <property type="entry name" value="ABC_transporter-like_CS"/>
</dbReference>
<dbReference type="PANTHER" id="PTHR42711:SF19">
    <property type="entry name" value="DOXORUBICIN RESISTANCE ATP-BINDING PROTEIN DRRA"/>
    <property type="match status" value="1"/>
</dbReference>
<evidence type="ECO:0000256" key="4">
    <source>
        <dbReference type="SAM" id="MobiDB-lite"/>
    </source>
</evidence>
<organism evidence="6 7">
    <name type="scientific">Carboxydichorda subterranea</name>
    <dbReference type="NCBI Taxonomy" id="3109565"/>
    <lineage>
        <taxon>Bacteria</taxon>
        <taxon>Bacillati</taxon>
        <taxon>Bacillota</taxon>
        <taxon>Limnochordia</taxon>
        <taxon>Limnochordales</taxon>
        <taxon>Geochordaceae</taxon>
        <taxon>Carboxydichorda</taxon>
    </lineage>
</organism>
<gene>
    <name evidence="6" type="ORF">U7230_15300</name>
</gene>
<protein>
    <submittedName>
        <fullName evidence="6">ATP-binding cassette domain-containing protein</fullName>
    </submittedName>
</protein>
<dbReference type="InterPro" id="IPR003593">
    <property type="entry name" value="AAA+_ATPase"/>
</dbReference>
<evidence type="ECO:0000313" key="6">
    <source>
        <dbReference type="EMBL" id="WRP17425.1"/>
    </source>
</evidence>
<dbReference type="PROSITE" id="PS50893">
    <property type="entry name" value="ABC_TRANSPORTER_2"/>
    <property type="match status" value="1"/>
</dbReference>
<accession>A0ABZ1BX91</accession>
<dbReference type="Proteomes" id="UP001332192">
    <property type="component" value="Chromosome"/>
</dbReference>
<dbReference type="RefSeq" id="WP_324716696.1">
    <property type="nucleotide sequence ID" value="NZ_CP141615.1"/>
</dbReference>
<evidence type="ECO:0000256" key="2">
    <source>
        <dbReference type="ARBA" id="ARBA00022741"/>
    </source>
</evidence>
<name>A0ABZ1BX91_9FIRM</name>
<dbReference type="InterPro" id="IPR027417">
    <property type="entry name" value="P-loop_NTPase"/>
</dbReference>
<proteinExistence type="predicted"/>
<sequence>MTEPVTMPRAPGGTPVPAAGRGQQPVSDGEAGSLAVWARGLVKTYANGAVRALDGVDLAVPASAIYAVVGPNGAGKTTLLSILMTLARPTAGEARVLGYDVVAEADAVRRKIGVAFQELSVDLDLPGRAVLEFHARLYGMGAQERERRIAELAELVGLGAGPERRGAGRAPGGVLDRKVGTYSGGMKRRLELARALLSRPRLLFLDEPTAGLDPQNREALWDAIRDLRRRDGVTVVLTTHYLEEAERLADRVAVIDRGRILQEGTPGELVRALGEEVIYVGGERRGSGGAGATRDEDEGALRALGEVLVKAGLARWFSMDTRLQLGVAASEPVLPELVRLAQEQGVRLRELSVRRPSLHDVFLKLTGRALRDEAGDEAGDGHGGEAG</sequence>
<keyword evidence="2" id="KW-0547">Nucleotide-binding</keyword>
<dbReference type="SMART" id="SM00382">
    <property type="entry name" value="AAA"/>
    <property type="match status" value="1"/>
</dbReference>
<dbReference type="InterPro" id="IPR003439">
    <property type="entry name" value="ABC_transporter-like_ATP-bd"/>
</dbReference>
<keyword evidence="1" id="KW-0813">Transport</keyword>
<keyword evidence="3 6" id="KW-0067">ATP-binding</keyword>
<dbReference type="GO" id="GO:0005524">
    <property type="term" value="F:ATP binding"/>
    <property type="evidence" value="ECO:0007669"/>
    <property type="project" value="UniProtKB-KW"/>
</dbReference>
<dbReference type="PROSITE" id="PS00211">
    <property type="entry name" value="ABC_TRANSPORTER_1"/>
    <property type="match status" value="1"/>
</dbReference>
<dbReference type="Gene3D" id="3.40.50.300">
    <property type="entry name" value="P-loop containing nucleotide triphosphate hydrolases"/>
    <property type="match status" value="1"/>
</dbReference>
<evidence type="ECO:0000256" key="3">
    <source>
        <dbReference type="ARBA" id="ARBA00022840"/>
    </source>
</evidence>
<dbReference type="EMBL" id="CP141615">
    <property type="protein sequence ID" value="WRP17425.1"/>
    <property type="molecule type" value="Genomic_DNA"/>
</dbReference>
<dbReference type="Pfam" id="PF00005">
    <property type="entry name" value="ABC_tran"/>
    <property type="match status" value="1"/>
</dbReference>